<feature type="DNA-binding region" description="Homeobox" evidence="12">
    <location>
        <begin position="1073"/>
        <end position="1132"/>
    </location>
</feature>
<dbReference type="InterPro" id="IPR003604">
    <property type="entry name" value="Matrin/U1-like-C_Znf_C2H2"/>
</dbReference>
<evidence type="ECO:0000256" key="3">
    <source>
        <dbReference type="ARBA" id="ARBA00022737"/>
    </source>
</evidence>
<dbReference type="GO" id="GO:0000978">
    <property type="term" value="F:RNA polymerase II cis-regulatory region sequence-specific DNA binding"/>
    <property type="evidence" value="ECO:0007669"/>
    <property type="project" value="TreeGrafter"/>
</dbReference>
<evidence type="ECO:0000256" key="6">
    <source>
        <dbReference type="ARBA" id="ARBA00023015"/>
    </source>
</evidence>
<feature type="compositionally biased region" description="Basic and acidic residues" evidence="14">
    <location>
        <begin position="430"/>
        <end position="442"/>
    </location>
</feature>
<evidence type="ECO:0000256" key="10">
    <source>
        <dbReference type="ARBA" id="ARBA00023242"/>
    </source>
</evidence>
<dbReference type="Proteomes" id="UP000494206">
    <property type="component" value="Unassembled WGS sequence"/>
</dbReference>
<feature type="domain" description="C2H2-type" evidence="16">
    <location>
        <begin position="1152"/>
        <end position="1181"/>
    </location>
</feature>
<keyword evidence="6" id="KW-0805">Transcription regulation</keyword>
<dbReference type="CDD" id="cd00086">
    <property type="entry name" value="homeodomain"/>
    <property type="match status" value="3"/>
</dbReference>
<feature type="DNA-binding region" description="Homeobox" evidence="12">
    <location>
        <begin position="891"/>
        <end position="950"/>
    </location>
</feature>
<feature type="domain" description="Homeobox" evidence="15">
    <location>
        <begin position="1071"/>
        <end position="1131"/>
    </location>
</feature>
<feature type="domain" description="Homeobox" evidence="15">
    <location>
        <begin position="1355"/>
        <end position="1415"/>
    </location>
</feature>
<evidence type="ECO:0000256" key="11">
    <source>
        <dbReference type="PROSITE-ProRule" id="PRU00042"/>
    </source>
</evidence>
<feature type="domain" description="C2H2-type" evidence="16">
    <location>
        <begin position="495"/>
        <end position="517"/>
    </location>
</feature>
<protein>
    <submittedName>
        <fullName evidence="17">Uncharacterized protein</fullName>
    </submittedName>
</protein>
<feature type="compositionally biased region" description="Polar residues" evidence="14">
    <location>
        <begin position="11"/>
        <end position="22"/>
    </location>
</feature>
<keyword evidence="8 12" id="KW-0371">Homeobox</keyword>
<dbReference type="InterPro" id="IPR017970">
    <property type="entry name" value="Homeobox_CS"/>
</dbReference>
<feature type="DNA-binding region" description="Homeobox" evidence="12">
    <location>
        <begin position="1357"/>
        <end position="1416"/>
    </location>
</feature>
<dbReference type="PANTHER" id="PTHR45891:SF3">
    <property type="entry name" value="ZINC FINGER PROTEIN 2"/>
    <property type="match status" value="1"/>
</dbReference>
<feature type="compositionally biased region" description="Low complexity" evidence="14">
    <location>
        <begin position="1000"/>
        <end position="1010"/>
    </location>
</feature>
<dbReference type="Pfam" id="PF00096">
    <property type="entry name" value="zf-C2H2"/>
    <property type="match status" value="1"/>
</dbReference>
<evidence type="ECO:0000256" key="9">
    <source>
        <dbReference type="ARBA" id="ARBA00023163"/>
    </source>
</evidence>
<dbReference type="PROSITE" id="PS00028">
    <property type="entry name" value="ZINC_FINGER_C2H2_1"/>
    <property type="match status" value="8"/>
</dbReference>
<feature type="domain" description="Homeobox" evidence="15">
    <location>
        <begin position="889"/>
        <end position="949"/>
    </location>
</feature>
<evidence type="ECO:0000313" key="18">
    <source>
        <dbReference type="Proteomes" id="UP000494206"/>
    </source>
</evidence>
<dbReference type="InterPro" id="IPR001356">
    <property type="entry name" value="HD"/>
</dbReference>
<dbReference type="EMBL" id="CADEPM010000007">
    <property type="protein sequence ID" value="CAB3408292.1"/>
    <property type="molecule type" value="Genomic_DNA"/>
</dbReference>
<dbReference type="InterPro" id="IPR051968">
    <property type="entry name" value="ZnFinger_Homeobox_TR"/>
</dbReference>
<feature type="region of interest" description="Disordered" evidence="14">
    <location>
        <begin position="1051"/>
        <end position="1077"/>
    </location>
</feature>
<gene>
    <name evidence="17" type="ORF">CBOVIS_LOCUS10087</name>
</gene>
<keyword evidence="3" id="KW-0677">Repeat</keyword>
<evidence type="ECO:0000256" key="14">
    <source>
        <dbReference type="SAM" id="MobiDB-lite"/>
    </source>
</evidence>
<keyword evidence="5" id="KW-0862">Zinc</keyword>
<evidence type="ECO:0000256" key="13">
    <source>
        <dbReference type="RuleBase" id="RU000682"/>
    </source>
</evidence>
<organism evidence="17 18">
    <name type="scientific">Caenorhabditis bovis</name>
    <dbReference type="NCBI Taxonomy" id="2654633"/>
    <lineage>
        <taxon>Eukaryota</taxon>
        <taxon>Metazoa</taxon>
        <taxon>Ecdysozoa</taxon>
        <taxon>Nematoda</taxon>
        <taxon>Chromadorea</taxon>
        <taxon>Rhabditida</taxon>
        <taxon>Rhabditina</taxon>
        <taxon>Rhabditomorpha</taxon>
        <taxon>Rhabditoidea</taxon>
        <taxon>Rhabditidae</taxon>
        <taxon>Peloderinae</taxon>
        <taxon>Caenorhabditis</taxon>
    </lineage>
</organism>
<keyword evidence="9" id="KW-0804">Transcription</keyword>
<dbReference type="PANTHER" id="PTHR45891">
    <property type="entry name" value="ZINC FINGER HOMEOBOX PROTEIN"/>
    <property type="match status" value="1"/>
</dbReference>
<dbReference type="OrthoDB" id="6417226at2759"/>
<feature type="region of interest" description="Disordered" evidence="14">
    <location>
        <begin position="981"/>
        <end position="1014"/>
    </location>
</feature>
<keyword evidence="10 12" id="KW-0539">Nucleus</keyword>
<dbReference type="PROSITE" id="PS00027">
    <property type="entry name" value="HOMEOBOX_1"/>
    <property type="match status" value="1"/>
</dbReference>
<dbReference type="PROSITE" id="PS50157">
    <property type="entry name" value="ZINC_FINGER_C2H2_2"/>
    <property type="match status" value="5"/>
</dbReference>
<dbReference type="GO" id="GO:0008270">
    <property type="term" value="F:zinc ion binding"/>
    <property type="evidence" value="ECO:0007669"/>
    <property type="project" value="UniProtKB-KW"/>
</dbReference>
<accession>A0A8S1EX39</accession>
<reference evidence="17 18" key="1">
    <citation type="submission" date="2020-04" db="EMBL/GenBank/DDBJ databases">
        <authorList>
            <person name="Laetsch R D."/>
            <person name="Stevens L."/>
            <person name="Kumar S."/>
            <person name="Blaxter L. M."/>
        </authorList>
    </citation>
    <scope>NUCLEOTIDE SEQUENCE [LARGE SCALE GENOMIC DNA]</scope>
</reference>
<evidence type="ECO:0000259" key="15">
    <source>
        <dbReference type="PROSITE" id="PS50071"/>
    </source>
</evidence>
<sequence>MDVALLKMDESSNPTPRAQSASPMADSKEIMRMLSESSSHVFGSMDRSSPKSQLERILGEAASSATFAFDSSVFNDISSFTTLRNSSKTLKCPKCNWHYKYQETLEIHMKDKHSDADVKCVYCADNLQHPKLARGETYSCGYKPYRCDLCRYSTTTKGNLSIHMQSDKHLHAVQELPNSIVEIAKKSMFNLSNSICGHFSGFVEYSICAHFMIECSIWLAECSYETKEALQNSPIDETDSNLVCLICGVFSSESLTEMLEHVEKDRSRPNHGDVSIVNGCFRCHLCPYNTTLKANFQLHTRTDKHLQKIQTANHLREGSRPHTAIYRLATTKTCVQVLCRQCHEVISSLEALREHCHVSSSTGNGNGIGIGQHQHQHNNKSAQIVKTWRCKICSVEVETLDAATEFAMVDDAAYACAGCGFTTKEVADLEEHAKSHEEERDSASPGQQKKSSSCSVCIDLEKHLISDHQISGSTIEKLLLVENKESSSSDNDFQHRCAKCPMAFRSDSQLKSHIVEHVFTTHQSCPTCAQSFDDSESLMAHMMEHSNEFCDICSESFSSKEEFLNHLHTTRHLQHAKKHLENSTVDLNTQQFAAAVLGDNCEKSFRCHVCKQSYAQAASLDIHIRSVAHQTRMTRLPELVAGNEVDSEKPIVEQPGVSNPSIRQFIEQTAKQMTMNDVMSLLLRNESDENREEMNGLQMLTQIKVYGEEKITGLVAGLAAKIDKIAQLDDAKCADLARIDCATCGLQVSGILGINLHYEEAHSASIPNEVLKKFGERLLSALDDKLPTSPEAISENGSEDEPPARKRLKVEDAASAAAAAAAAGLPNIDMASQIAMFSQMMGFPFMGAQPPTTGAGGPFGLPQEMFNTMLNPAAAAAAAAAAANAANNSPAKRARTRITDDQLKILRQYFNINNSPTEAQVKEMSEKSGLPEKVIKHWFRNTLFKERQRDKDSPYNFNVPPQLGIDLDTYEKTGEAKVVSLSSESSMKRPKSEVNSARATPTTPSMTTSTAVDEKKEKSQQLNLQAMLSQIQHANTFPFLDATFMAAAAGGGPMAQIQPPQPQQTNATSSSGRRANRTRFTDYQLKTLQQFFDKQAYPKDDDLEVLSKKLQLSPRVIVVWFQNARQKARKIYENHPNHENSDRFVRTPGSNFQCKRCNQVFQRYYELIQHQQKKCYKDDGAALASDNKSVEESLSDEEKRQLLAQQQAAQLANFQPSDLLKLFGDPKSSNDVLLKMCESMSSASTSSFHKQCPFCTSNFREKSAMVEHLQQEHPQIMLITPIDVDMLPDISTTPEPGRDSIALDLSGSGIDMSRDSISTSPTRSDDDVVTEALDDSAFATFGIPVSGNPDCRSPANNKRYRTHLTPLQVQVMKNTFAEYKTPSMAECEMLGKEIGLHKRVVQVWFQNARAKERKTKGHGDEDFKSHQTSCEQCDKQFPTRLALQDHLFSKEHVTLLRSNLKKEGVSDVSTAIEPAAPERKSMKPSSSNIDLTAFPFNLMMAGGLPFLDVNLLGTPIAMLQIPDDVKTQITNDLANGKTSTVFSQDANTIESVREALPDDEKSNVEAIEKDVGWACPSCTNVFQEEKKLKEHQKTMQMCNSCDSMLTLTQIHYSCKLCTSLFCLKTDYLMHLTTFPHLQFKNAIQN</sequence>
<keyword evidence="7 12" id="KW-0238">DNA-binding</keyword>
<dbReference type="SMART" id="SM00355">
    <property type="entry name" value="ZnF_C2H2"/>
    <property type="match status" value="15"/>
</dbReference>
<dbReference type="SMART" id="SM00389">
    <property type="entry name" value="HOX"/>
    <property type="match status" value="3"/>
</dbReference>
<evidence type="ECO:0000256" key="4">
    <source>
        <dbReference type="ARBA" id="ARBA00022771"/>
    </source>
</evidence>
<keyword evidence="4 11" id="KW-0863">Zinc-finger</keyword>
<dbReference type="GO" id="GO:0005634">
    <property type="term" value="C:nucleus"/>
    <property type="evidence" value="ECO:0007669"/>
    <property type="project" value="UniProtKB-SubCell"/>
</dbReference>
<evidence type="ECO:0000259" key="16">
    <source>
        <dbReference type="PROSITE" id="PS50157"/>
    </source>
</evidence>
<dbReference type="FunFam" id="1.10.10.60:FF:000064">
    <property type="entry name" value="Zinc finger homeobox protein 4"/>
    <property type="match status" value="1"/>
</dbReference>
<proteinExistence type="predicted"/>
<evidence type="ECO:0000256" key="5">
    <source>
        <dbReference type="ARBA" id="ARBA00022833"/>
    </source>
</evidence>
<dbReference type="InterPro" id="IPR009057">
    <property type="entry name" value="Homeodomain-like_sf"/>
</dbReference>
<feature type="region of interest" description="Disordered" evidence="14">
    <location>
        <begin position="430"/>
        <end position="451"/>
    </location>
</feature>
<dbReference type="Gene3D" id="3.30.160.60">
    <property type="entry name" value="Classic Zinc Finger"/>
    <property type="match status" value="3"/>
</dbReference>
<name>A0A8S1EX39_9PELO</name>
<comment type="subcellular location">
    <subcellularLocation>
        <location evidence="1 12 13">Nucleus</location>
    </subcellularLocation>
</comment>
<dbReference type="SUPFAM" id="SSF46689">
    <property type="entry name" value="Homeodomain-like"/>
    <property type="match status" value="3"/>
</dbReference>
<feature type="domain" description="C2H2-type" evidence="16">
    <location>
        <begin position="414"/>
        <end position="441"/>
    </location>
</feature>
<dbReference type="Pfam" id="PF00046">
    <property type="entry name" value="Homeodomain"/>
    <property type="match status" value="3"/>
</dbReference>
<feature type="domain" description="C2H2-type" evidence="16">
    <location>
        <begin position="523"/>
        <end position="548"/>
    </location>
</feature>
<feature type="region of interest" description="Disordered" evidence="14">
    <location>
        <begin position="1"/>
        <end position="25"/>
    </location>
</feature>
<feature type="region of interest" description="Disordered" evidence="14">
    <location>
        <begin position="1466"/>
        <end position="1485"/>
    </location>
</feature>
<evidence type="ECO:0000313" key="17">
    <source>
        <dbReference type="EMBL" id="CAB3408292.1"/>
    </source>
</evidence>
<keyword evidence="18" id="KW-1185">Reference proteome</keyword>
<dbReference type="SMART" id="SM00451">
    <property type="entry name" value="ZnF_U1"/>
    <property type="match status" value="4"/>
</dbReference>
<dbReference type="Gene3D" id="1.10.10.60">
    <property type="entry name" value="Homeodomain-like"/>
    <property type="match status" value="3"/>
</dbReference>
<evidence type="ECO:0000256" key="8">
    <source>
        <dbReference type="ARBA" id="ARBA00023155"/>
    </source>
</evidence>
<dbReference type="FunFam" id="1.10.10.60:FF:000080">
    <property type="entry name" value="Zinc finger homeobox protein 2"/>
    <property type="match status" value="1"/>
</dbReference>
<dbReference type="InterPro" id="IPR036236">
    <property type="entry name" value="Znf_C2H2_sf"/>
</dbReference>
<evidence type="ECO:0000256" key="1">
    <source>
        <dbReference type="ARBA" id="ARBA00004123"/>
    </source>
</evidence>
<evidence type="ECO:0000256" key="12">
    <source>
        <dbReference type="PROSITE-ProRule" id="PRU00108"/>
    </source>
</evidence>
<evidence type="ECO:0000256" key="7">
    <source>
        <dbReference type="ARBA" id="ARBA00023125"/>
    </source>
</evidence>
<dbReference type="GO" id="GO:0000981">
    <property type="term" value="F:DNA-binding transcription factor activity, RNA polymerase II-specific"/>
    <property type="evidence" value="ECO:0007669"/>
    <property type="project" value="InterPro"/>
</dbReference>
<dbReference type="InterPro" id="IPR013087">
    <property type="entry name" value="Znf_C2H2_type"/>
</dbReference>
<evidence type="ECO:0000256" key="2">
    <source>
        <dbReference type="ARBA" id="ARBA00022723"/>
    </source>
</evidence>
<dbReference type="FunFam" id="1.10.10.60:FF:000527">
    <property type="entry name" value="Zinc Finger and Homeobox"/>
    <property type="match status" value="1"/>
</dbReference>
<keyword evidence="2" id="KW-0479">Metal-binding</keyword>
<dbReference type="PROSITE" id="PS50071">
    <property type="entry name" value="HOMEOBOX_2"/>
    <property type="match status" value="3"/>
</dbReference>
<feature type="domain" description="C2H2-type" evidence="16">
    <location>
        <begin position="605"/>
        <end position="634"/>
    </location>
</feature>
<comment type="caution">
    <text evidence="17">The sequence shown here is derived from an EMBL/GenBank/DDBJ whole genome shotgun (WGS) entry which is preliminary data.</text>
</comment>
<dbReference type="FunFam" id="3.30.160.60:FF:000081">
    <property type="entry name" value="Zinc finger homeobox protein 4"/>
    <property type="match status" value="1"/>
</dbReference>
<dbReference type="SUPFAM" id="SSF57667">
    <property type="entry name" value="beta-beta-alpha zinc fingers"/>
    <property type="match status" value="3"/>
</dbReference>